<feature type="transmembrane region" description="Helical" evidence="8">
    <location>
        <begin position="34"/>
        <end position="53"/>
    </location>
</feature>
<dbReference type="AlphaFoldDB" id="A0A8H4A462"/>
<dbReference type="GO" id="GO:0006629">
    <property type="term" value="P:lipid metabolic process"/>
    <property type="evidence" value="ECO:0007669"/>
    <property type="project" value="InterPro"/>
</dbReference>
<dbReference type="PANTHER" id="PTHR31595:SF57">
    <property type="entry name" value="OS04G0481900 PROTEIN"/>
    <property type="match status" value="1"/>
</dbReference>
<dbReference type="OrthoDB" id="1077582at2759"/>
<feature type="transmembrane region" description="Helical" evidence="8">
    <location>
        <begin position="156"/>
        <end position="174"/>
    </location>
</feature>
<comment type="subcellular location">
    <subcellularLocation>
        <location evidence="1">Membrane</location>
        <topology evidence="1">Multi-pass membrane protein</topology>
    </subcellularLocation>
</comment>
<dbReference type="GO" id="GO:0016020">
    <property type="term" value="C:membrane"/>
    <property type="evidence" value="ECO:0007669"/>
    <property type="project" value="UniProtKB-SubCell"/>
</dbReference>
<keyword evidence="4" id="KW-0808">Transferase</keyword>
<organism evidence="10 11">
    <name type="scientific">Gigaspora margarita</name>
    <dbReference type="NCBI Taxonomy" id="4874"/>
    <lineage>
        <taxon>Eukaryota</taxon>
        <taxon>Fungi</taxon>
        <taxon>Fungi incertae sedis</taxon>
        <taxon>Mucoromycota</taxon>
        <taxon>Glomeromycotina</taxon>
        <taxon>Glomeromycetes</taxon>
        <taxon>Diversisporales</taxon>
        <taxon>Gigasporaceae</taxon>
        <taxon>Gigaspora</taxon>
    </lineage>
</organism>
<evidence type="ECO:0000256" key="8">
    <source>
        <dbReference type="SAM" id="Phobius"/>
    </source>
</evidence>
<evidence type="ECO:0000256" key="1">
    <source>
        <dbReference type="ARBA" id="ARBA00004141"/>
    </source>
</evidence>
<keyword evidence="5 8" id="KW-0812">Transmembrane</keyword>
<dbReference type="PANTHER" id="PTHR31595">
    <property type="entry name" value="LONG-CHAIN-ALCOHOL O-FATTY-ACYLTRANSFERASE 3-RELATED"/>
    <property type="match status" value="1"/>
</dbReference>
<evidence type="ECO:0000256" key="6">
    <source>
        <dbReference type="ARBA" id="ARBA00022989"/>
    </source>
</evidence>
<keyword evidence="11" id="KW-1185">Reference proteome</keyword>
<evidence type="ECO:0000256" key="4">
    <source>
        <dbReference type="ARBA" id="ARBA00022679"/>
    </source>
</evidence>
<dbReference type="InterPro" id="IPR032805">
    <property type="entry name" value="Wax_synthase_dom"/>
</dbReference>
<dbReference type="InterPro" id="IPR044851">
    <property type="entry name" value="Wax_synthase"/>
</dbReference>
<comment type="pathway">
    <text evidence="2">Secondary metabolite biosynthesis.</text>
</comment>
<feature type="transmembrane region" description="Helical" evidence="8">
    <location>
        <begin position="447"/>
        <end position="465"/>
    </location>
</feature>
<keyword evidence="6 8" id="KW-1133">Transmembrane helix</keyword>
<comment type="similarity">
    <text evidence="3">Belongs to the wax synthase family.</text>
</comment>
<evidence type="ECO:0000256" key="3">
    <source>
        <dbReference type="ARBA" id="ARBA00007282"/>
    </source>
</evidence>
<dbReference type="Pfam" id="PF13813">
    <property type="entry name" value="MBOAT_2"/>
    <property type="match status" value="1"/>
</dbReference>
<feature type="transmembrane region" description="Helical" evidence="8">
    <location>
        <begin position="391"/>
        <end position="409"/>
    </location>
</feature>
<feature type="domain" description="Wax synthase" evidence="9">
    <location>
        <begin position="274"/>
        <end position="313"/>
    </location>
</feature>
<feature type="transmembrane region" description="Helical" evidence="8">
    <location>
        <begin position="350"/>
        <end position="371"/>
    </location>
</feature>
<feature type="transmembrane region" description="Helical" evidence="8">
    <location>
        <begin position="59"/>
        <end position="78"/>
    </location>
</feature>
<evidence type="ECO:0000313" key="10">
    <source>
        <dbReference type="EMBL" id="KAF0412502.1"/>
    </source>
</evidence>
<feature type="transmembrane region" description="Helical" evidence="8">
    <location>
        <begin position="6"/>
        <end position="25"/>
    </location>
</feature>
<evidence type="ECO:0000259" key="9">
    <source>
        <dbReference type="Pfam" id="PF13813"/>
    </source>
</evidence>
<evidence type="ECO:0000313" key="11">
    <source>
        <dbReference type="Proteomes" id="UP000439903"/>
    </source>
</evidence>
<dbReference type="Proteomes" id="UP000439903">
    <property type="component" value="Unassembled WGS sequence"/>
</dbReference>
<accession>A0A8H4A462</accession>
<name>A0A8H4A462_GIGMA</name>
<evidence type="ECO:0000256" key="5">
    <source>
        <dbReference type="ARBA" id="ARBA00022692"/>
    </source>
</evidence>
<dbReference type="EMBL" id="WTPW01001812">
    <property type="protein sequence ID" value="KAF0412502.1"/>
    <property type="molecule type" value="Genomic_DNA"/>
</dbReference>
<gene>
    <name evidence="10" type="ORF">F8M41_007920</name>
</gene>
<feature type="transmembrane region" description="Helical" evidence="8">
    <location>
        <begin position="222"/>
        <end position="242"/>
    </location>
</feature>
<protein>
    <submittedName>
        <fullName evidence="10">Toxin biosynthesis protein</fullName>
    </submittedName>
</protein>
<reference evidence="10 11" key="1">
    <citation type="journal article" date="2019" name="Environ. Microbiol.">
        <title>At the nexus of three kingdoms: the genome of the mycorrhizal fungus Gigaspora margarita provides insights into plant, endobacterial and fungal interactions.</title>
        <authorList>
            <person name="Venice F."/>
            <person name="Ghignone S."/>
            <person name="Salvioli di Fossalunga A."/>
            <person name="Amselem J."/>
            <person name="Novero M."/>
            <person name="Xianan X."/>
            <person name="Sedzielewska Toro K."/>
            <person name="Morin E."/>
            <person name="Lipzen A."/>
            <person name="Grigoriev I.V."/>
            <person name="Henrissat B."/>
            <person name="Martin F.M."/>
            <person name="Bonfante P."/>
        </authorList>
    </citation>
    <scope>NUCLEOTIDE SEQUENCE [LARGE SCALE GENOMIC DNA]</scope>
    <source>
        <strain evidence="10 11">BEG34</strain>
    </source>
</reference>
<comment type="caution">
    <text evidence="10">The sequence shown here is derived from an EMBL/GenBank/DDBJ whole genome shotgun (WGS) entry which is preliminary data.</text>
</comment>
<sequence>MIKISFLAYLALIFTFLSFFIFLSFTPPKTKHHFILLLLITFAFLILPLYYGWQFPCRIQGLFPTLCCAYTFKMLAWLKKCLNNEKHESFFKTLFYWRKPKNKKTFKNESHLNSIIPVKFKKFFQDNNNLEYYDDLNKTLKQGQMIPYLFYRLQKLIFICVVQEIILMFLETYVPTVSPQPYPVRIFNYFINNNNSSQPFISYFDLFYSYIYTGFLYINMSWLYEICLFCCALLFYGILFYDKNRDVELKNDNLFNKGLIVIKSWLISFLFETPMLFDIPYLASSPKDFWSRRWQQMYRQSFSELAYQPTFYFTFASLISLFSNNNIFNSTKVTSTKIIEKKVVPKFIKNIIFILANSCGVLAAFFLSGLFHEYVLFGLFGVYSGEQMGFFLFHAVVMIIWEGIGMLFGNKSIKQKVSNDKKDCEKEDEKDQILKNDSSNTNIGIKFLQFIIWNSILIFSTPLMMEPYIRIKLFSCIPHLYCLPSL</sequence>
<proteinExistence type="inferred from homology"/>
<evidence type="ECO:0000256" key="7">
    <source>
        <dbReference type="ARBA" id="ARBA00023136"/>
    </source>
</evidence>
<evidence type="ECO:0000256" key="2">
    <source>
        <dbReference type="ARBA" id="ARBA00005179"/>
    </source>
</evidence>
<feature type="transmembrane region" description="Helical" evidence="8">
    <location>
        <begin position="311"/>
        <end position="329"/>
    </location>
</feature>
<keyword evidence="7 8" id="KW-0472">Membrane</keyword>
<dbReference type="GO" id="GO:0008374">
    <property type="term" value="F:O-acyltransferase activity"/>
    <property type="evidence" value="ECO:0007669"/>
    <property type="project" value="InterPro"/>
</dbReference>